<sequence>MVNFEDSSLQFLNQTLYDAHLIINVSGYEQKEFLLIFSRLGVYVDAQGRRCRSQELMFPAEASSSGFVCIMPHLCVYSANEIDIFNVNSAEWVQTINLNKAFPLTSNGLLTMCMVNDMPYVVLLSDVLSDEDAVSIPVWTSSSVSNTSALSLKGMAAKRRRKFSIRTSRDDDRHGRIGDRRSQLPISGPSDFVHIVHMGPGAGLELQNLMDLKQLGPATHSQSNSSVGVGAADKVRQLINPIMRSGSTTTAANLHGTQTLSSISRRDFELMQSKTRPLSSHSKSSDGKICSYRREKLH</sequence>
<accession>A0A3P7FQZ2</accession>
<dbReference type="InterPro" id="IPR001180">
    <property type="entry name" value="CNH_dom"/>
</dbReference>
<proteinExistence type="predicted"/>
<dbReference type="EMBL" id="UYWW01003949">
    <property type="protein sequence ID" value="VDM13148.1"/>
    <property type="molecule type" value="Genomic_DNA"/>
</dbReference>
<keyword evidence="4" id="KW-1185">Reference proteome</keyword>
<dbReference type="GO" id="GO:0004674">
    <property type="term" value="F:protein serine/threonine kinase activity"/>
    <property type="evidence" value="ECO:0007669"/>
    <property type="project" value="TreeGrafter"/>
</dbReference>
<dbReference type="OrthoDB" id="2156623at2759"/>
<protein>
    <recommendedName>
        <fullName evidence="2">CRIB domain-containing protein</fullName>
    </recommendedName>
</protein>
<dbReference type="GO" id="GO:0005856">
    <property type="term" value="C:cytoskeleton"/>
    <property type="evidence" value="ECO:0007669"/>
    <property type="project" value="TreeGrafter"/>
</dbReference>
<evidence type="ECO:0000256" key="1">
    <source>
        <dbReference type="SAM" id="MobiDB-lite"/>
    </source>
</evidence>
<organism evidence="3 4">
    <name type="scientific">Wuchereria bancrofti</name>
    <dbReference type="NCBI Taxonomy" id="6293"/>
    <lineage>
        <taxon>Eukaryota</taxon>
        <taxon>Metazoa</taxon>
        <taxon>Ecdysozoa</taxon>
        <taxon>Nematoda</taxon>
        <taxon>Chromadorea</taxon>
        <taxon>Rhabditida</taxon>
        <taxon>Spirurina</taxon>
        <taxon>Spiruromorpha</taxon>
        <taxon>Filarioidea</taxon>
        <taxon>Onchocercidae</taxon>
        <taxon>Wuchereria</taxon>
    </lineage>
</organism>
<evidence type="ECO:0000313" key="4">
    <source>
        <dbReference type="Proteomes" id="UP000270924"/>
    </source>
</evidence>
<dbReference type="CDD" id="cd00132">
    <property type="entry name" value="CRIB"/>
    <property type="match status" value="1"/>
</dbReference>
<dbReference type="Proteomes" id="UP000270924">
    <property type="component" value="Unassembled WGS sequence"/>
</dbReference>
<dbReference type="InParanoid" id="A0A3P7FQZ2"/>
<dbReference type="InterPro" id="IPR000095">
    <property type="entry name" value="CRIB_dom"/>
</dbReference>
<dbReference type="InterPro" id="IPR050839">
    <property type="entry name" value="Rho-assoc_Ser/Thr_Kinase"/>
</dbReference>
<reference evidence="3 4" key="1">
    <citation type="submission" date="2018-11" db="EMBL/GenBank/DDBJ databases">
        <authorList>
            <consortium name="Pathogen Informatics"/>
        </authorList>
    </citation>
    <scope>NUCLEOTIDE SEQUENCE [LARGE SCALE GENOMIC DNA]</scope>
</reference>
<dbReference type="PANTHER" id="PTHR22988:SF66">
    <property type="entry name" value="SERINE_THREONINE-PROTEIN KINASE GENGHIS KHAN"/>
    <property type="match status" value="1"/>
</dbReference>
<feature type="compositionally biased region" description="Polar residues" evidence="1">
    <location>
        <begin position="272"/>
        <end position="282"/>
    </location>
</feature>
<name>A0A3P7FQZ2_WUCBA</name>
<evidence type="ECO:0000259" key="2">
    <source>
        <dbReference type="PROSITE" id="PS50108"/>
    </source>
</evidence>
<evidence type="ECO:0000313" key="3">
    <source>
        <dbReference type="EMBL" id="VDM13148.1"/>
    </source>
</evidence>
<dbReference type="SMART" id="SM00285">
    <property type="entry name" value="PBD"/>
    <property type="match status" value="1"/>
</dbReference>
<feature type="domain" description="CRIB" evidence="2">
    <location>
        <begin position="186"/>
        <end position="199"/>
    </location>
</feature>
<feature type="region of interest" description="Disordered" evidence="1">
    <location>
        <begin position="272"/>
        <end position="298"/>
    </location>
</feature>
<dbReference type="GO" id="GO:0031032">
    <property type="term" value="P:actomyosin structure organization"/>
    <property type="evidence" value="ECO:0007669"/>
    <property type="project" value="TreeGrafter"/>
</dbReference>
<gene>
    <name evidence="3" type="ORF">WBA_LOCUS6534</name>
</gene>
<dbReference type="Pfam" id="PF00780">
    <property type="entry name" value="CNH"/>
    <property type="match status" value="1"/>
</dbReference>
<dbReference type="AlphaFoldDB" id="A0A3P7FQZ2"/>
<dbReference type="PROSITE" id="PS50108">
    <property type="entry name" value="CRIB"/>
    <property type="match status" value="1"/>
</dbReference>
<dbReference type="GO" id="GO:0005737">
    <property type="term" value="C:cytoplasm"/>
    <property type="evidence" value="ECO:0007669"/>
    <property type="project" value="TreeGrafter"/>
</dbReference>
<dbReference type="PANTHER" id="PTHR22988">
    <property type="entry name" value="MYOTONIC DYSTROPHY S/T KINASE-RELATED"/>
    <property type="match status" value="1"/>
</dbReference>